<keyword evidence="1" id="KW-1133">Transmembrane helix</keyword>
<keyword evidence="1" id="KW-0472">Membrane</keyword>
<reference evidence="2" key="1">
    <citation type="submission" date="2022-05" db="EMBL/GenBank/DDBJ databases">
        <title>Megaplasmid of Vibrio parahaemolyticus.</title>
        <authorList>
            <person name="Strauch E."/>
            <person name="Borowiak M."/>
        </authorList>
    </citation>
    <scope>NUCLEOTIDE SEQUENCE</scope>
    <source>
        <strain evidence="2">16-VB00198</strain>
    </source>
</reference>
<dbReference type="EMBL" id="CP097355">
    <property type="protein sequence ID" value="UYV25201.1"/>
    <property type="molecule type" value="Genomic_DNA"/>
</dbReference>
<dbReference type="Proteomes" id="UP001163036">
    <property type="component" value="Chromosome 1"/>
</dbReference>
<protein>
    <submittedName>
        <fullName evidence="2">Uncharacterized protein</fullName>
    </submittedName>
</protein>
<sequence length="203" mass="22992">MDISLWVKIPALVSAFILLSKFLLELASGKHARLKDDYRFSKELLSDIAEGKLHPYAVEKGYQAIAGTENISVKEVEYILTLENSTKCLRDYVLSKQYLKKLELHGALTLEFKEKYSSSFSRNWRKSLYASLYFLLAFISCSPIFIDGILGISKVQSLLLFGTTLAMFGFPAWLSLKAFARIKRGEELVKGQSKYTPSIILQT</sequence>
<evidence type="ECO:0000313" key="3">
    <source>
        <dbReference type="Proteomes" id="UP001163036"/>
    </source>
</evidence>
<gene>
    <name evidence="2" type="ORF">M5598_08900</name>
</gene>
<dbReference type="RefSeq" id="WP_031817378.1">
    <property type="nucleotide sequence ID" value="NZ_CP097355.1"/>
</dbReference>
<accession>A0AA46UHN3</accession>
<name>A0AA46UHN3_VIBPH</name>
<organism evidence="2 3">
    <name type="scientific">Vibrio parahaemolyticus</name>
    <dbReference type="NCBI Taxonomy" id="670"/>
    <lineage>
        <taxon>Bacteria</taxon>
        <taxon>Pseudomonadati</taxon>
        <taxon>Pseudomonadota</taxon>
        <taxon>Gammaproteobacteria</taxon>
        <taxon>Vibrionales</taxon>
        <taxon>Vibrionaceae</taxon>
        <taxon>Vibrio</taxon>
    </lineage>
</organism>
<dbReference type="AlphaFoldDB" id="A0AA46UHN3"/>
<feature type="transmembrane region" description="Helical" evidence="1">
    <location>
        <begin position="158"/>
        <end position="176"/>
    </location>
</feature>
<evidence type="ECO:0000313" key="2">
    <source>
        <dbReference type="EMBL" id="UYV25201.1"/>
    </source>
</evidence>
<keyword evidence="1" id="KW-0812">Transmembrane</keyword>
<evidence type="ECO:0000256" key="1">
    <source>
        <dbReference type="SAM" id="Phobius"/>
    </source>
</evidence>
<feature type="transmembrane region" description="Helical" evidence="1">
    <location>
        <begin position="128"/>
        <end position="146"/>
    </location>
</feature>
<feature type="transmembrane region" description="Helical" evidence="1">
    <location>
        <begin position="6"/>
        <end position="24"/>
    </location>
</feature>
<proteinExistence type="predicted"/>